<comment type="caution">
    <text evidence="2">The sequence shown here is derived from an EMBL/GenBank/DDBJ whole genome shotgun (WGS) entry which is preliminary data.</text>
</comment>
<keyword evidence="1" id="KW-0812">Transmembrane</keyword>
<keyword evidence="1" id="KW-1133">Transmembrane helix</keyword>
<evidence type="ECO:0000256" key="1">
    <source>
        <dbReference type="SAM" id="Phobius"/>
    </source>
</evidence>
<name>A0ABT4M9F1_9BURK</name>
<evidence type="ECO:0000313" key="3">
    <source>
        <dbReference type="Proteomes" id="UP001068379"/>
    </source>
</evidence>
<dbReference type="EMBL" id="JAPWHE010000010">
    <property type="protein sequence ID" value="MCZ4330746.1"/>
    <property type="molecule type" value="Genomic_DNA"/>
</dbReference>
<evidence type="ECO:0000313" key="2">
    <source>
        <dbReference type="EMBL" id="MCZ4330746.1"/>
    </source>
</evidence>
<keyword evidence="3" id="KW-1185">Reference proteome</keyword>
<keyword evidence="1" id="KW-0472">Membrane</keyword>
<reference evidence="2" key="1">
    <citation type="submission" date="2022-12" db="EMBL/GenBank/DDBJ databases">
        <title>Bacterial isolates from different developmental stages of Nematostella vectensis.</title>
        <authorList>
            <person name="Fraune S."/>
        </authorList>
    </citation>
    <scope>NUCLEOTIDE SEQUENCE</scope>
    <source>
        <strain evidence="2">G21619-S1</strain>
    </source>
</reference>
<dbReference type="Proteomes" id="UP001068379">
    <property type="component" value="Unassembled WGS sequence"/>
</dbReference>
<accession>A0ABT4M9F1</accession>
<sequence>MNARLILARRRAGIHPGFVRAIESKPDLPAEIYAYPAAARREAAKQWRLLELPADPSTLEPAPKAVCGWLVAAYVALGVALWVVAATVPGA</sequence>
<feature type="transmembrane region" description="Helical" evidence="1">
    <location>
        <begin position="66"/>
        <end position="88"/>
    </location>
</feature>
<protein>
    <submittedName>
        <fullName evidence="2">Uncharacterized protein</fullName>
    </submittedName>
</protein>
<proteinExistence type="predicted"/>
<gene>
    <name evidence="2" type="ORF">O4H32_12400</name>
</gene>
<organism evidence="2 3">
    <name type="scientific">Castellaniella denitrificans</name>
    <dbReference type="NCBI Taxonomy" id="56119"/>
    <lineage>
        <taxon>Bacteria</taxon>
        <taxon>Pseudomonadati</taxon>
        <taxon>Pseudomonadota</taxon>
        <taxon>Betaproteobacteria</taxon>
        <taxon>Burkholderiales</taxon>
        <taxon>Alcaligenaceae</taxon>
        <taxon>Castellaniella</taxon>
    </lineage>
</organism>
<dbReference type="RefSeq" id="WP_269359612.1">
    <property type="nucleotide sequence ID" value="NZ_JAPWHE010000010.1"/>
</dbReference>